<evidence type="ECO:0000313" key="3">
    <source>
        <dbReference type="Proteomes" id="UP001458880"/>
    </source>
</evidence>
<gene>
    <name evidence="2" type="ORF">QE152_g35802</name>
</gene>
<reference evidence="2 3" key="1">
    <citation type="journal article" date="2024" name="BMC Genomics">
        <title>De novo assembly and annotation of Popillia japonica's genome with initial clues to its potential as an invasive pest.</title>
        <authorList>
            <person name="Cucini C."/>
            <person name="Boschi S."/>
            <person name="Funari R."/>
            <person name="Cardaioli E."/>
            <person name="Iannotti N."/>
            <person name="Marturano G."/>
            <person name="Paoli F."/>
            <person name="Bruttini M."/>
            <person name="Carapelli A."/>
            <person name="Frati F."/>
            <person name="Nardi F."/>
        </authorList>
    </citation>
    <scope>NUCLEOTIDE SEQUENCE [LARGE SCALE GENOMIC DNA]</scope>
    <source>
        <strain evidence="2">DMR45628</strain>
    </source>
</reference>
<accession>A0AAW1IF46</accession>
<dbReference type="AlphaFoldDB" id="A0AAW1IF46"/>
<dbReference type="Proteomes" id="UP001458880">
    <property type="component" value="Unassembled WGS sequence"/>
</dbReference>
<evidence type="ECO:0000256" key="1">
    <source>
        <dbReference type="SAM" id="MobiDB-lite"/>
    </source>
</evidence>
<organism evidence="2 3">
    <name type="scientific">Popillia japonica</name>
    <name type="common">Japanese beetle</name>
    <dbReference type="NCBI Taxonomy" id="7064"/>
    <lineage>
        <taxon>Eukaryota</taxon>
        <taxon>Metazoa</taxon>
        <taxon>Ecdysozoa</taxon>
        <taxon>Arthropoda</taxon>
        <taxon>Hexapoda</taxon>
        <taxon>Insecta</taxon>
        <taxon>Pterygota</taxon>
        <taxon>Neoptera</taxon>
        <taxon>Endopterygota</taxon>
        <taxon>Coleoptera</taxon>
        <taxon>Polyphaga</taxon>
        <taxon>Scarabaeiformia</taxon>
        <taxon>Scarabaeidae</taxon>
        <taxon>Rutelinae</taxon>
        <taxon>Popillia</taxon>
    </lineage>
</organism>
<keyword evidence="3" id="KW-1185">Reference proteome</keyword>
<evidence type="ECO:0000313" key="2">
    <source>
        <dbReference type="EMBL" id="KAK9688074.1"/>
    </source>
</evidence>
<sequence>MSSLSDHQNEDDRKASSKRHERKPSMDFGIPLQTKKVGLKQGQANILPAITEQSNDDSKSISQSKIVNPVEGMVKLEDKSTR</sequence>
<feature type="region of interest" description="Disordered" evidence="1">
    <location>
        <begin position="1"/>
        <end position="33"/>
    </location>
</feature>
<name>A0AAW1IF46_POPJA</name>
<comment type="caution">
    <text evidence="2">The sequence shown here is derived from an EMBL/GenBank/DDBJ whole genome shotgun (WGS) entry which is preliminary data.</text>
</comment>
<protein>
    <submittedName>
        <fullName evidence="2">Uncharacterized protein</fullName>
    </submittedName>
</protein>
<dbReference type="EMBL" id="JASPKY010000608">
    <property type="protein sequence ID" value="KAK9688074.1"/>
    <property type="molecule type" value="Genomic_DNA"/>
</dbReference>
<proteinExistence type="predicted"/>